<gene>
    <name evidence="2" type="ORF">BDV96DRAFT_641072</name>
</gene>
<evidence type="ECO:0000256" key="1">
    <source>
        <dbReference type="SAM" id="MobiDB-lite"/>
    </source>
</evidence>
<reference evidence="2" key="1">
    <citation type="journal article" date="2020" name="Stud. Mycol.">
        <title>101 Dothideomycetes genomes: a test case for predicting lifestyles and emergence of pathogens.</title>
        <authorList>
            <person name="Haridas S."/>
            <person name="Albert R."/>
            <person name="Binder M."/>
            <person name="Bloem J."/>
            <person name="Labutti K."/>
            <person name="Salamov A."/>
            <person name="Andreopoulos B."/>
            <person name="Baker S."/>
            <person name="Barry K."/>
            <person name="Bills G."/>
            <person name="Bluhm B."/>
            <person name="Cannon C."/>
            <person name="Castanera R."/>
            <person name="Culley D."/>
            <person name="Daum C."/>
            <person name="Ezra D."/>
            <person name="Gonzalez J."/>
            <person name="Henrissat B."/>
            <person name="Kuo A."/>
            <person name="Liang C."/>
            <person name="Lipzen A."/>
            <person name="Lutzoni F."/>
            <person name="Magnuson J."/>
            <person name="Mondo S."/>
            <person name="Nolan M."/>
            <person name="Ohm R."/>
            <person name="Pangilinan J."/>
            <person name="Park H.-J."/>
            <person name="Ramirez L."/>
            <person name="Alfaro M."/>
            <person name="Sun H."/>
            <person name="Tritt A."/>
            <person name="Yoshinaga Y."/>
            <person name="Zwiers L.-H."/>
            <person name="Turgeon B."/>
            <person name="Goodwin S."/>
            <person name="Spatafora J."/>
            <person name="Crous P."/>
            <person name="Grigoriev I."/>
        </authorList>
    </citation>
    <scope>NUCLEOTIDE SEQUENCE</scope>
    <source>
        <strain evidence="2">CBS 627.86</strain>
    </source>
</reference>
<dbReference type="Proteomes" id="UP000799770">
    <property type="component" value="Unassembled WGS sequence"/>
</dbReference>
<proteinExistence type="predicted"/>
<evidence type="ECO:0000313" key="3">
    <source>
        <dbReference type="Proteomes" id="UP000799770"/>
    </source>
</evidence>
<keyword evidence="3" id="KW-1185">Reference proteome</keyword>
<sequence>MAVLNESTVPRARTAGEGPRDSRTNATADAVSSLTPRLTDGVSVPDTSTPGDSQRFDSPPVLTGNRTSELGGHSLPVTSSDSVEVATDNLQQVEQWLGTQSEWESPQHPRSDLLYPTPTLAHQFPPVLPIVRDPYGASGRSAANQASITYQYPHRSPHQVPPAYASRPVDVSERHATYYSQSPTPYDAHLGSYDLGQGQQLLYPRYITSSEERYIQQQRALATQLGPLHRHYRGSYHAASPPLALPYFPSIPTPSSYSHTQQAWQASLPQNQSWNRPRHQLQPQLVVEPRGRPSPPFPSQQMPEPKPVRVPIWGDYEEEMKRRQERQAKRKAATEDVQSATQSRKRSKQPKDKTKAAPRRTQHLLRSPMPPDKPVAPTAKITKQPRRRLGLQATVPSPHTPAPVPEPQQISPRHWDSQAQSIVSKYEDYKWSVRQYRIIPDMTGCHSALAWFDRVFRLQERQGIYHKWFSHTTVGYFSEEPSPCSFIVLHQAVNPLDLFGKNQTTTTIGFYVHSSTVYSEIFWKTFSPGLSMVLVDALEAGQIQTAYTWHIGMNAVAKRWHRAYWLAASMAEDFGGILNRGPHQVPKEPESPERIEDDIVAIDESYLDNTGGYDVSEEEADVIWQECVRAGYLYGQTGKQDFLLDAAVIDSSEWQD</sequence>
<organism evidence="2 3">
    <name type="scientific">Lophiotrema nucula</name>
    <dbReference type="NCBI Taxonomy" id="690887"/>
    <lineage>
        <taxon>Eukaryota</taxon>
        <taxon>Fungi</taxon>
        <taxon>Dikarya</taxon>
        <taxon>Ascomycota</taxon>
        <taxon>Pezizomycotina</taxon>
        <taxon>Dothideomycetes</taxon>
        <taxon>Pleosporomycetidae</taxon>
        <taxon>Pleosporales</taxon>
        <taxon>Lophiotremataceae</taxon>
        <taxon>Lophiotrema</taxon>
    </lineage>
</organism>
<feature type="region of interest" description="Disordered" evidence="1">
    <location>
        <begin position="1"/>
        <end position="75"/>
    </location>
</feature>
<name>A0A6A5ZQG5_9PLEO</name>
<evidence type="ECO:0000313" key="2">
    <source>
        <dbReference type="EMBL" id="KAF2121689.1"/>
    </source>
</evidence>
<protein>
    <submittedName>
        <fullName evidence="2">Uncharacterized protein</fullName>
    </submittedName>
</protein>
<dbReference type="OrthoDB" id="3785839at2759"/>
<dbReference type="EMBL" id="ML977312">
    <property type="protein sequence ID" value="KAF2121689.1"/>
    <property type="molecule type" value="Genomic_DNA"/>
</dbReference>
<feature type="region of interest" description="Disordered" evidence="1">
    <location>
        <begin position="287"/>
        <end position="413"/>
    </location>
</feature>
<accession>A0A6A5ZQG5</accession>
<feature type="compositionally biased region" description="Polar residues" evidence="1">
    <location>
        <begin position="24"/>
        <end position="36"/>
    </location>
</feature>
<dbReference type="AlphaFoldDB" id="A0A6A5ZQG5"/>